<comment type="caution">
    <text evidence="2">The sequence shown here is derived from an EMBL/GenBank/DDBJ whole genome shotgun (WGS) entry which is preliminary data.</text>
</comment>
<dbReference type="InterPro" id="IPR029058">
    <property type="entry name" value="AB_hydrolase_fold"/>
</dbReference>
<dbReference type="RefSeq" id="WP_307271398.1">
    <property type="nucleotide sequence ID" value="NZ_JAUSVX010000003.1"/>
</dbReference>
<dbReference type="PANTHER" id="PTHR43433">
    <property type="entry name" value="HYDROLASE, ALPHA/BETA FOLD FAMILY PROTEIN"/>
    <property type="match status" value="1"/>
</dbReference>
<dbReference type="PANTHER" id="PTHR43433:SF5">
    <property type="entry name" value="AB HYDROLASE-1 DOMAIN-CONTAINING PROTEIN"/>
    <property type="match status" value="1"/>
</dbReference>
<dbReference type="InterPro" id="IPR050471">
    <property type="entry name" value="AB_hydrolase"/>
</dbReference>
<accession>A0ABU0J4D4</accession>
<keyword evidence="3" id="KW-1185">Reference proteome</keyword>
<dbReference type="EMBL" id="JAUSVX010000003">
    <property type="protein sequence ID" value="MDQ0469134.1"/>
    <property type="molecule type" value="Genomic_DNA"/>
</dbReference>
<dbReference type="Pfam" id="PF00561">
    <property type="entry name" value="Abhydrolase_1"/>
    <property type="match status" value="1"/>
</dbReference>
<dbReference type="Proteomes" id="UP001242480">
    <property type="component" value="Unassembled WGS sequence"/>
</dbReference>
<dbReference type="SUPFAM" id="SSF53474">
    <property type="entry name" value="alpha/beta-Hydrolases"/>
    <property type="match status" value="1"/>
</dbReference>
<feature type="domain" description="AB hydrolase-1" evidence="1">
    <location>
        <begin position="21"/>
        <end position="123"/>
    </location>
</feature>
<dbReference type="InterPro" id="IPR000073">
    <property type="entry name" value="AB_hydrolase_1"/>
</dbReference>
<evidence type="ECO:0000259" key="1">
    <source>
        <dbReference type="Pfam" id="PF00561"/>
    </source>
</evidence>
<gene>
    <name evidence="2" type="ORF">QO011_002145</name>
</gene>
<proteinExistence type="predicted"/>
<organism evidence="2 3">
    <name type="scientific">Labrys wisconsinensis</name>
    <dbReference type="NCBI Taxonomy" id="425677"/>
    <lineage>
        <taxon>Bacteria</taxon>
        <taxon>Pseudomonadati</taxon>
        <taxon>Pseudomonadota</taxon>
        <taxon>Alphaproteobacteria</taxon>
        <taxon>Hyphomicrobiales</taxon>
        <taxon>Xanthobacteraceae</taxon>
        <taxon>Labrys</taxon>
    </lineage>
</organism>
<protein>
    <submittedName>
        <fullName evidence="2">Pimeloyl-ACP methyl ester carboxylesterase</fullName>
    </submittedName>
</protein>
<dbReference type="Gene3D" id="3.40.50.1820">
    <property type="entry name" value="alpha/beta hydrolase"/>
    <property type="match status" value="1"/>
</dbReference>
<evidence type="ECO:0000313" key="2">
    <source>
        <dbReference type="EMBL" id="MDQ0469134.1"/>
    </source>
</evidence>
<reference evidence="2 3" key="1">
    <citation type="submission" date="2023-07" db="EMBL/GenBank/DDBJ databases">
        <title>Genomic Encyclopedia of Type Strains, Phase IV (KMG-IV): sequencing the most valuable type-strain genomes for metagenomic binning, comparative biology and taxonomic classification.</title>
        <authorList>
            <person name="Goeker M."/>
        </authorList>
    </citation>
    <scope>NUCLEOTIDE SEQUENCE [LARGE SCALE GENOMIC DNA]</scope>
    <source>
        <strain evidence="2 3">DSM 19619</strain>
    </source>
</reference>
<sequence length="251" mass="26191">MPTFAHGAVELAYIDEGEGEPILLVHGFGSNVAVNWVGPGWVETLKRAGRRVIALDNRGHGGSTKLYAPADYHTSLMAGDAAALLDHLGIVRAPVMGYSMGARISAFLALQRPDLVEAVVLGGLGIHLVDGVGLPTTIADAMEAPALADVTDPLGRMFRAFADQTGADRRALAACIRGSRQILSAEEVGRIGQPALIAVGTRDRIAGAPGPLAALMPDAGVLDIPDRDHNPAVGDKVFKQGVLAFLTRRGL</sequence>
<evidence type="ECO:0000313" key="3">
    <source>
        <dbReference type="Proteomes" id="UP001242480"/>
    </source>
</evidence>
<name>A0ABU0J4D4_9HYPH</name>